<reference evidence="7" key="1">
    <citation type="journal article" date="2010" name="Dev. Biol.">
        <title>Different requirements for conserved post-transcriptional regulators in planarian regeneration and stem cell maintenance.</title>
        <authorList>
            <person name="Rouhana L."/>
            <person name="Shibata N."/>
            <person name="Nishimura O."/>
            <person name="Agata K."/>
        </authorList>
    </citation>
    <scope>NUCLEOTIDE SEQUENCE</scope>
</reference>
<keyword evidence="3" id="KW-0507">mRNA processing</keyword>
<dbReference type="GO" id="GO:0003723">
    <property type="term" value="F:RNA binding"/>
    <property type="evidence" value="ECO:0007669"/>
    <property type="project" value="InterPro"/>
</dbReference>
<evidence type="ECO:0000256" key="1">
    <source>
        <dbReference type="ARBA" id="ARBA00004408"/>
    </source>
</evidence>
<evidence type="ECO:0000256" key="4">
    <source>
        <dbReference type="ARBA" id="ARBA00023187"/>
    </source>
</evidence>
<feature type="domain" description="Tudor" evidence="6">
    <location>
        <begin position="47"/>
        <end position="106"/>
    </location>
</feature>
<evidence type="ECO:0000256" key="5">
    <source>
        <dbReference type="ARBA" id="ARBA00023242"/>
    </source>
</evidence>
<dbReference type="CDD" id="cd20399">
    <property type="entry name" value="Tudor_SPF30"/>
    <property type="match status" value="1"/>
</dbReference>
<dbReference type="GO" id="GO:0005737">
    <property type="term" value="C:cytoplasm"/>
    <property type="evidence" value="ECO:0007669"/>
    <property type="project" value="InterPro"/>
</dbReference>
<gene>
    <name evidence="7" type="primary">SMN</name>
</gene>
<accession>D5JG58</accession>
<comment type="subcellular location">
    <subcellularLocation>
        <location evidence="1">Nucleus</location>
        <location evidence="1">Cajal body</location>
    </subcellularLocation>
</comment>
<name>D5JG58_DUGJA</name>
<keyword evidence="5" id="KW-0539">Nucleus</keyword>
<comment type="similarity">
    <text evidence="2">Belongs to the SMN family.</text>
</comment>
<dbReference type="Gene3D" id="2.30.30.140">
    <property type="match status" value="1"/>
</dbReference>
<dbReference type="InterPro" id="IPR002999">
    <property type="entry name" value="Tudor"/>
</dbReference>
<dbReference type="SUPFAM" id="SSF63748">
    <property type="entry name" value="Tudor/PWWP/MBT"/>
    <property type="match status" value="1"/>
</dbReference>
<dbReference type="GO" id="GO:0008380">
    <property type="term" value="P:RNA splicing"/>
    <property type="evidence" value="ECO:0007669"/>
    <property type="project" value="UniProtKB-KW"/>
</dbReference>
<organism evidence="7">
    <name type="scientific">Dugesia japonica</name>
    <name type="common">Planarian</name>
    <dbReference type="NCBI Taxonomy" id="6161"/>
    <lineage>
        <taxon>Eukaryota</taxon>
        <taxon>Metazoa</taxon>
        <taxon>Spiralia</taxon>
        <taxon>Lophotrochozoa</taxon>
        <taxon>Platyhelminthes</taxon>
        <taxon>Rhabditophora</taxon>
        <taxon>Seriata</taxon>
        <taxon>Tricladida</taxon>
        <taxon>Continenticola</taxon>
        <taxon>Geoplanoidea</taxon>
        <taxon>Dugesiidae</taxon>
        <taxon>Dugesia</taxon>
    </lineage>
</organism>
<evidence type="ECO:0000256" key="3">
    <source>
        <dbReference type="ARBA" id="ARBA00022664"/>
    </source>
</evidence>
<dbReference type="GO" id="GO:0006397">
    <property type="term" value="P:mRNA processing"/>
    <property type="evidence" value="ECO:0007669"/>
    <property type="project" value="UniProtKB-KW"/>
</dbReference>
<evidence type="ECO:0000313" key="7">
    <source>
        <dbReference type="EMBL" id="ADF47428.1"/>
    </source>
</evidence>
<dbReference type="EMBL" id="GU305881">
    <property type="protein sequence ID" value="ADF47428.1"/>
    <property type="molecule type" value="mRNA"/>
</dbReference>
<dbReference type="GO" id="GO:0015030">
    <property type="term" value="C:Cajal body"/>
    <property type="evidence" value="ECO:0007669"/>
    <property type="project" value="UniProtKB-SubCell"/>
</dbReference>
<proteinExistence type="evidence at transcript level"/>
<dbReference type="InterPro" id="IPR010304">
    <property type="entry name" value="SMN_Tudor"/>
</dbReference>
<dbReference type="Pfam" id="PF06003">
    <property type="entry name" value="SMN_Tudor"/>
    <property type="match status" value="1"/>
</dbReference>
<feature type="non-terminal residue" evidence="7">
    <location>
        <position position="154"/>
    </location>
</feature>
<dbReference type="AlphaFoldDB" id="D5JG58"/>
<evidence type="ECO:0000259" key="6">
    <source>
        <dbReference type="PROSITE" id="PS50304"/>
    </source>
</evidence>
<evidence type="ECO:0000256" key="2">
    <source>
        <dbReference type="ARBA" id="ARBA00005371"/>
    </source>
</evidence>
<sequence>MKNFQVTVSLSLDPENQELLELKNHLEEAIALCDDIKNAKQNESALKWNKGDECQAMWMGDKHYYNAVIEDIYADGTCQVRFNKYTDKQICDLSSLKMKLADEKMSNKVRQRKRHKNKMGFEEYKAKRLYEKKMFDDEINSKVEAERQVWKTFN</sequence>
<dbReference type="PROSITE" id="PS50304">
    <property type="entry name" value="TUDOR"/>
    <property type="match status" value="1"/>
</dbReference>
<protein>
    <submittedName>
        <fullName evidence="7">Survival motor neuron-like protein</fullName>
    </submittedName>
</protein>
<keyword evidence="4" id="KW-0508">mRNA splicing</keyword>